<keyword evidence="1" id="KW-0812">Transmembrane</keyword>
<evidence type="ECO:0000256" key="1">
    <source>
        <dbReference type="SAM" id="Phobius"/>
    </source>
</evidence>
<accession>A0A382DET1</accession>
<proteinExistence type="predicted"/>
<dbReference type="EMBL" id="UINC01038727">
    <property type="protein sequence ID" value="SVB36147.1"/>
    <property type="molecule type" value="Genomic_DNA"/>
</dbReference>
<sequence length="64" mass="7306">MAKTTQNREDIIKIKGDIQLIHQKLDNHITHISSKIDTIFKIVWTVSFMVLGLILKAVYSGLLN</sequence>
<keyword evidence="1" id="KW-1133">Transmembrane helix</keyword>
<gene>
    <name evidence="2" type="ORF">METZ01_LOCUS189001</name>
</gene>
<name>A0A382DET1_9ZZZZ</name>
<feature type="transmembrane region" description="Helical" evidence="1">
    <location>
        <begin position="42"/>
        <end position="62"/>
    </location>
</feature>
<evidence type="ECO:0000313" key="2">
    <source>
        <dbReference type="EMBL" id="SVB36147.1"/>
    </source>
</evidence>
<reference evidence="2" key="1">
    <citation type="submission" date="2018-05" db="EMBL/GenBank/DDBJ databases">
        <authorList>
            <person name="Lanie J.A."/>
            <person name="Ng W.-L."/>
            <person name="Kazmierczak K.M."/>
            <person name="Andrzejewski T.M."/>
            <person name="Davidsen T.M."/>
            <person name="Wayne K.J."/>
            <person name="Tettelin H."/>
            <person name="Glass J.I."/>
            <person name="Rusch D."/>
            <person name="Podicherti R."/>
            <person name="Tsui H.-C.T."/>
            <person name="Winkler M.E."/>
        </authorList>
    </citation>
    <scope>NUCLEOTIDE SEQUENCE</scope>
</reference>
<dbReference type="AlphaFoldDB" id="A0A382DET1"/>
<keyword evidence="1" id="KW-0472">Membrane</keyword>
<protein>
    <submittedName>
        <fullName evidence="2">Uncharacterized protein</fullName>
    </submittedName>
</protein>
<organism evidence="2">
    <name type="scientific">marine metagenome</name>
    <dbReference type="NCBI Taxonomy" id="408172"/>
    <lineage>
        <taxon>unclassified sequences</taxon>
        <taxon>metagenomes</taxon>
        <taxon>ecological metagenomes</taxon>
    </lineage>
</organism>